<dbReference type="PANTHER" id="PTHR34703">
    <property type="entry name" value="ANTIPORTER SUBUNIT MNHG2-RELATED"/>
    <property type="match status" value="1"/>
</dbReference>
<keyword evidence="1" id="KW-0812">Transmembrane</keyword>
<proteinExistence type="predicted"/>
<keyword evidence="1" id="KW-1133">Transmembrane helix</keyword>
<organism evidence="2 3">
    <name type="scientific">Parvularcula lutaonensis</name>
    <dbReference type="NCBI Taxonomy" id="491923"/>
    <lineage>
        <taxon>Bacteria</taxon>
        <taxon>Pseudomonadati</taxon>
        <taxon>Pseudomonadota</taxon>
        <taxon>Alphaproteobacteria</taxon>
        <taxon>Parvularculales</taxon>
        <taxon>Parvularculaceae</taxon>
        <taxon>Parvularcula</taxon>
    </lineage>
</organism>
<keyword evidence="1" id="KW-0472">Membrane</keyword>
<evidence type="ECO:0000313" key="2">
    <source>
        <dbReference type="EMBL" id="MFC3303769.1"/>
    </source>
</evidence>
<dbReference type="PANTHER" id="PTHR34703:SF1">
    <property type="entry name" value="ANTIPORTER SUBUNIT MNHG2-RELATED"/>
    <property type="match status" value="1"/>
</dbReference>
<evidence type="ECO:0000313" key="3">
    <source>
        <dbReference type="Proteomes" id="UP001595607"/>
    </source>
</evidence>
<feature type="transmembrane region" description="Helical" evidence="1">
    <location>
        <begin position="12"/>
        <end position="30"/>
    </location>
</feature>
<comment type="caution">
    <text evidence="2">The sequence shown here is derived from an EMBL/GenBank/DDBJ whole genome shotgun (WGS) entry which is preliminary data.</text>
</comment>
<keyword evidence="3" id="KW-1185">Reference proteome</keyword>
<sequence>MELLLDILSWPLLLAGGALVILGAVGVLRFPDFYTRTHAAGVTDTFGADLILLGLLLQVPDTMTGIKLVLIFLFMMMTSPVATHSIAHAAYAGREAPLTGKLLLRQNVPVDITADGEIKEAAE</sequence>
<evidence type="ECO:0000256" key="1">
    <source>
        <dbReference type="SAM" id="Phobius"/>
    </source>
</evidence>
<accession>A0ABV7MGQ2</accession>
<protein>
    <submittedName>
        <fullName evidence="2">Monovalent cation/H(+) antiporter subunit G</fullName>
    </submittedName>
</protein>
<dbReference type="EMBL" id="JBHRVA010000003">
    <property type="protein sequence ID" value="MFC3303769.1"/>
    <property type="molecule type" value="Genomic_DNA"/>
</dbReference>
<dbReference type="Proteomes" id="UP001595607">
    <property type="component" value="Unassembled WGS sequence"/>
</dbReference>
<dbReference type="InterPro" id="IPR005133">
    <property type="entry name" value="PhaG_MnhG_YufB"/>
</dbReference>
<name>A0ABV7MGQ2_9PROT</name>
<dbReference type="RefSeq" id="WP_229786222.1">
    <property type="nucleotide sequence ID" value="NZ_BMXU01000002.1"/>
</dbReference>
<gene>
    <name evidence="2" type="primary">mnhG</name>
    <name evidence="2" type="ORF">ACFONP_13635</name>
</gene>
<reference evidence="3" key="1">
    <citation type="journal article" date="2019" name="Int. J. Syst. Evol. Microbiol.">
        <title>The Global Catalogue of Microorganisms (GCM) 10K type strain sequencing project: providing services to taxonomists for standard genome sequencing and annotation.</title>
        <authorList>
            <consortium name="The Broad Institute Genomics Platform"/>
            <consortium name="The Broad Institute Genome Sequencing Center for Infectious Disease"/>
            <person name="Wu L."/>
            <person name="Ma J."/>
        </authorList>
    </citation>
    <scope>NUCLEOTIDE SEQUENCE [LARGE SCALE GENOMIC DNA]</scope>
    <source>
        <strain evidence="3">KCTC 22245</strain>
    </source>
</reference>
<dbReference type="Pfam" id="PF03334">
    <property type="entry name" value="PhaG_MnhG_YufB"/>
    <property type="match status" value="1"/>
</dbReference>
<dbReference type="NCBIfam" id="TIGR01300">
    <property type="entry name" value="CPA3_mnhG_phaG"/>
    <property type="match status" value="1"/>
</dbReference>